<dbReference type="Pfam" id="PF13938">
    <property type="entry name" value="DUF4213"/>
    <property type="match status" value="1"/>
</dbReference>
<comment type="caution">
    <text evidence="3">The sequence shown here is derived from an EMBL/GenBank/DDBJ whole genome shotgun (WGS) entry which is preliminary data.</text>
</comment>
<dbReference type="Pfam" id="PF04016">
    <property type="entry name" value="DUF364"/>
    <property type="match status" value="1"/>
</dbReference>
<dbReference type="EMBL" id="QEFD01000129">
    <property type="protein sequence ID" value="PVU75854.1"/>
    <property type="molecule type" value="Genomic_DNA"/>
</dbReference>
<dbReference type="Proteomes" id="UP000245638">
    <property type="component" value="Unassembled WGS sequence"/>
</dbReference>
<proteinExistence type="predicted"/>
<name>A0A2T9X6Y3_9CREN</name>
<dbReference type="AlphaFoldDB" id="A0A2T9X6Y3"/>
<reference evidence="3 4" key="1">
    <citation type="journal article" date="2015" name="Appl. Environ. Microbiol.">
        <title>Nanoarchaeota, Their Sulfolobales Host, and Nanoarchaeota Virus Distribution across Yellowstone National Park Hot Springs.</title>
        <authorList>
            <person name="Munson-McGee J.H."/>
            <person name="Field E.K."/>
            <person name="Bateson M."/>
            <person name="Rooney C."/>
            <person name="Stepanauskas R."/>
            <person name="Young M.J."/>
        </authorList>
    </citation>
    <scope>NUCLEOTIDE SEQUENCE [LARGE SCALE GENOMIC DNA]</scope>
    <source>
        <strain evidence="3">SCGC AC-742_N10</strain>
    </source>
</reference>
<dbReference type="SUPFAM" id="SSF159713">
    <property type="entry name" value="Dhaf3308-like"/>
    <property type="match status" value="1"/>
</dbReference>
<sequence length="227" mass="24653">MILDEIIDELSYDLKQRKIINICVGTSYTAVILDDQSMGVSHTIAEGEVDYAGEIIGKNAYDVAVNVDNPLKRSISVAILNSISTGKLTSGDPLTLYSGGKVCAFGYYPYISAGNFSSVVLYDFSTQPQNNAKPFSQFNGETCDVAVIFGSALINNSIDKIIKNVKADHLILTGISSVEAISTLKKYGFEAIGKIVPVDQYRAFRTICEGGSAKQLSKYVTKMYLKI</sequence>
<dbReference type="InterPro" id="IPR025251">
    <property type="entry name" value="DUF4213"/>
</dbReference>
<evidence type="ECO:0008006" key="5">
    <source>
        <dbReference type="Google" id="ProtNLM"/>
    </source>
</evidence>
<dbReference type="Gene3D" id="3.40.50.11590">
    <property type="match status" value="1"/>
</dbReference>
<organism evidence="3 4">
    <name type="scientific">Acidianus hospitalis</name>
    <dbReference type="NCBI Taxonomy" id="563177"/>
    <lineage>
        <taxon>Archaea</taxon>
        <taxon>Thermoproteota</taxon>
        <taxon>Thermoprotei</taxon>
        <taxon>Sulfolobales</taxon>
        <taxon>Sulfolobaceae</taxon>
        <taxon>Acidianus</taxon>
    </lineage>
</organism>
<evidence type="ECO:0000313" key="4">
    <source>
        <dbReference type="Proteomes" id="UP000245638"/>
    </source>
</evidence>
<evidence type="ECO:0000313" key="3">
    <source>
        <dbReference type="EMBL" id="PVU75854.1"/>
    </source>
</evidence>
<feature type="domain" description="Putative heavy-metal chelation" evidence="1">
    <location>
        <begin position="95"/>
        <end position="225"/>
    </location>
</feature>
<dbReference type="InterPro" id="IPR007161">
    <property type="entry name" value="DUF364"/>
</dbReference>
<feature type="domain" description="DUF4213" evidence="2">
    <location>
        <begin position="7"/>
        <end position="84"/>
    </location>
</feature>
<accession>A0A2T9X6Y3</accession>
<protein>
    <recommendedName>
        <fullName evidence="5">Heavy-metal chelation domain-containing protein</fullName>
    </recommendedName>
</protein>
<dbReference type="Gene3D" id="3.30.390.100">
    <property type="match status" value="1"/>
</dbReference>
<gene>
    <name evidence="3" type="ORF">DDW13_04370</name>
</gene>
<evidence type="ECO:0000259" key="2">
    <source>
        <dbReference type="Pfam" id="PF13938"/>
    </source>
</evidence>
<evidence type="ECO:0000259" key="1">
    <source>
        <dbReference type="Pfam" id="PF04016"/>
    </source>
</evidence>